<dbReference type="InterPro" id="IPR039693">
    <property type="entry name" value="Rtr1/RPAP2"/>
</dbReference>
<evidence type="ECO:0000313" key="15">
    <source>
        <dbReference type="Proteomes" id="UP001165289"/>
    </source>
</evidence>
<dbReference type="PANTHER" id="PTHR14732">
    <property type="entry name" value="RNA POLYMERASE II SUBUNIT B1 CTD PHOSPHATASE RPAP2-RELATED"/>
    <property type="match status" value="1"/>
</dbReference>
<evidence type="ECO:0000256" key="11">
    <source>
        <dbReference type="PROSITE-ProRule" id="PRU00812"/>
    </source>
</evidence>
<dbReference type="Proteomes" id="UP001165289">
    <property type="component" value="Unassembled WGS sequence"/>
</dbReference>
<dbReference type="GO" id="GO:0008420">
    <property type="term" value="F:RNA polymerase II CTD heptapeptide repeat phosphatase activity"/>
    <property type="evidence" value="ECO:0007669"/>
    <property type="project" value="UniProtKB-UniRule"/>
</dbReference>
<evidence type="ECO:0000256" key="1">
    <source>
        <dbReference type="ARBA" id="ARBA00004123"/>
    </source>
</evidence>
<reference evidence="14 15" key="1">
    <citation type="journal article" date="2023" name="BMC Biol.">
        <title>The compact genome of the sponge Oopsacas minuta (Hexactinellida) is lacking key metazoan core genes.</title>
        <authorList>
            <person name="Santini S."/>
            <person name="Schenkelaars Q."/>
            <person name="Jourda C."/>
            <person name="Duchesne M."/>
            <person name="Belahbib H."/>
            <person name="Rocher C."/>
            <person name="Selva M."/>
            <person name="Riesgo A."/>
            <person name="Vervoort M."/>
            <person name="Leys S.P."/>
            <person name="Kodjabachian L."/>
            <person name="Le Bivic A."/>
            <person name="Borchiellini C."/>
            <person name="Claverie J.M."/>
            <person name="Renard E."/>
        </authorList>
    </citation>
    <scope>NUCLEOTIDE SEQUENCE [LARGE SCALE GENOMIC DNA]</scope>
    <source>
        <strain evidence="14">SPO-2</strain>
    </source>
</reference>
<keyword evidence="15" id="KW-1185">Reference proteome</keyword>
<dbReference type="GO" id="GO:0005634">
    <property type="term" value="C:nucleus"/>
    <property type="evidence" value="ECO:0007669"/>
    <property type="project" value="UniProtKB-SubCell"/>
</dbReference>
<comment type="function">
    <text evidence="12">Putative RNA polymerase II subunit B1 C-terminal domain (CTD) phosphatase involved in RNA polymerase II transcription regulation.</text>
</comment>
<evidence type="ECO:0000313" key="14">
    <source>
        <dbReference type="EMBL" id="KAI6661575.1"/>
    </source>
</evidence>
<organism evidence="14 15">
    <name type="scientific">Oopsacas minuta</name>
    <dbReference type="NCBI Taxonomy" id="111878"/>
    <lineage>
        <taxon>Eukaryota</taxon>
        <taxon>Metazoa</taxon>
        <taxon>Porifera</taxon>
        <taxon>Hexactinellida</taxon>
        <taxon>Hexasterophora</taxon>
        <taxon>Lyssacinosida</taxon>
        <taxon>Leucopsacidae</taxon>
        <taxon>Oopsacas</taxon>
    </lineage>
</organism>
<dbReference type="EC" id="3.1.3.16" evidence="12"/>
<keyword evidence="8 12" id="KW-0539">Nucleus</keyword>
<dbReference type="EMBL" id="JAKMXF010000011">
    <property type="protein sequence ID" value="KAI6661575.1"/>
    <property type="molecule type" value="Genomic_DNA"/>
</dbReference>
<evidence type="ECO:0000256" key="12">
    <source>
        <dbReference type="RuleBase" id="RU367080"/>
    </source>
</evidence>
<sequence length="446" mass="51643">MKKHKIEVIKKLRKDIEYKVSVEKKAFEMIVELVGEDFITESRLIQSIPLLNPGNYSDIIEERFSMKLCGYILCKNKLINIPKHRYHVSVKTKQVYDLSERKMFCCDQCYKASEFFACQLSNEPLWERNDITKTGIKFLKIDSGVEDDRISNENTDSEVREKLVEISVNNTAVKQSRKDFSKLFDTPEIQVSPVSQIPPLEECCKVVSTWLTNRTLDFLTKNIDIRDFFDGIPIFPKLTDQLKEHLSLKSYKYNSDSDDILSDDSLSDDEEFAPGNYLSNSTIEKMQAIYVKHTKSNTTPKGKLPAMNSLVTKSVPEIEEKESNKSDVILPTVDTYSQNHVRTRIVLEKLDKAVPIITKRLRIMPGEFWNDLTCLVKTFRLTQYNISLKPNQWVYTLIILIYFLSLVNSKVKICLEDEQNLTEFNIPLIEQDEDPTLLKTIVVIHP</sequence>
<gene>
    <name evidence="14" type="ORF">LOD99_13448</name>
</gene>
<comment type="similarity">
    <text evidence="2 11 12">Belongs to the RPAP2 family.</text>
</comment>
<accession>A0AAV7KKR2</accession>
<evidence type="ECO:0000256" key="5">
    <source>
        <dbReference type="ARBA" id="ARBA00022801"/>
    </source>
</evidence>
<dbReference type="PROSITE" id="PS51479">
    <property type="entry name" value="ZF_RTR1"/>
    <property type="match status" value="1"/>
</dbReference>
<dbReference type="Gene3D" id="1.25.40.820">
    <property type="match status" value="1"/>
</dbReference>
<feature type="domain" description="RTR1-type" evidence="13">
    <location>
        <begin position="46"/>
        <end position="129"/>
    </location>
</feature>
<dbReference type="GO" id="GO:0005737">
    <property type="term" value="C:cytoplasm"/>
    <property type="evidence" value="ECO:0007669"/>
    <property type="project" value="TreeGrafter"/>
</dbReference>
<evidence type="ECO:0000256" key="2">
    <source>
        <dbReference type="ARBA" id="ARBA00005676"/>
    </source>
</evidence>
<evidence type="ECO:0000256" key="4">
    <source>
        <dbReference type="ARBA" id="ARBA00022771"/>
    </source>
</evidence>
<keyword evidence="5 12" id="KW-0378">Hydrolase</keyword>
<comment type="catalytic activity">
    <reaction evidence="10 12">
        <text>O-phospho-L-threonyl-[protein] + H2O = L-threonyl-[protein] + phosphate</text>
        <dbReference type="Rhea" id="RHEA:47004"/>
        <dbReference type="Rhea" id="RHEA-COMP:11060"/>
        <dbReference type="Rhea" id="RHEA-COMP:11605"/>
        <dbReference type="ChEBI" id="CHEBI:15377"/>
        <dbReference type="ChEBI" id="CHEBI:30013"/>
        <dbReference type="ChEBI" id="CHEBI:43474"/>
        <dbReference type="ChEBI" id="CHEBI:61977"/>
        <dbReference type="EC" id="3.1.3.16"/>
    </reaction>
</comment>
<keyword evidence="7 12" id="KW-0904">Protein phosphatase</keyword>
<dbReference type="GO" id="GO:0043175">
    <property type="term" value="F:RNA polymerase core enzyme binding"/>
    <property type="evidence" value="ECO:0007669"/>
    <property type="project" value="UniProtKB-UniRule"/>
</dbReference>
<comment type="subcellular location">
    <subcellularLocation>
        <location evidence="1 12">Nucleus</location>
    </subcellularLocation>
</comment>
<dbReference type="GO" id="GO:0008270">
    <property type="term" value="F:zinc ion binding"/>
    <property type="evidence" value="ECO:0007669"/>
    <property type="project" value="UniProtKB-KW"/>
</dbReference>
<evidence type="ECO:0000256" key="7">
    <source>
        <dbReference type="ARBA" id="ARBA00022912"/>
    </source>
</evidence>
<dbReference type="AlphaFoldDB" id="A0AAV7KKR2"/>
<evidence type="ECO:0000256" key="8">
    <source>
        <dbReference type="ARBA" id="ARBA00023242"/>
    </source>
</evidence>
<comment type="catalytic activity">
    <reaction evidence="9 12">
        <text>O-phospho-L-seryl-[protein] + H2O = L-seryl-[protein] + phosphate</text>
        <dbReference type="Rhea" id="RHEA:20629"/>
        <dbReference type="Rhea" id="RHEA-COMP:9863"/>
        <dbReference type="Rhea" id="RHEA-COMP:11604"/>
        <dbReference type="ChEBI" id="CHEBI:15377"/>
        <dbReference type="ChEBI" id="CHEBI:29999"/>
        <dbReference type="ChEBI" id="CHEBI:43474"/>
        <dbReference type="ChEBI" id="CHEBI:83421"/>
        <dbReference type="EC" id="3.1.3.16"/>
    </reaction>
</comment>
<evidence type="ECO:0000256" key="3">
    <source>
        <dbReference type="ARBA" id="ARBA00022723"/>
    </source>
</evidence>
<dbReference type="InterPro" id="IPR038534">
    <property type="entry name" value="Rtr1/RPAP2_sf"/>
</dbReference>
<evidence type="ECO:0000256" key="10">
    <source>
        <dbReference type="ARBA" id="ARBA00048336"/>
    </source>
</evidence>
<keyword evidence="6 12" id="KW-0862">Zinc</keyword>
<dbReference type="InterPro" id="IPR007308">
    <property type="entry name" value="Rtr1/RPAP2_dom"/>
</dbReference>
<keyword evidence="4 12" id="KW-0863">Zinc-finger</keyword>
<evidence type="ECO:0000259" key="13">
    <source>
        <dbReference type="PROSITE" id="PS51479"/>
    </source>
</evidence>
<evidence type="ECO:0000256" key="6">
    <source>
        <dbReference type="ARBA" id="ARBA00022833"/>
    </source>
</evidence>
<proteinExistence type="inferred from homology"/>
<protein>
    <recommendedName>
        <fullName evidence="12">RNA polymerase II subunit B1 CTD phosphatase RPAP2 homolog</fullName>
        <ecNumber evidence="12">3.1.3.16</ecNumber>
    </recommendedName>
</protein>
<name>A0AAV7KKR2_9METZ</name>
<comment type="caution">
    <text evidence="14">The sequence shown here is derived from an EMBL/GenBank/DDBJ whole genome shotgun (WGS) entry which is preliminary data.</text>
</comment>
<dbReference type="Pfam" id="PF04181">
    <property type="entry name" value="RPAP2_Rtr1"/>
    <property type="match status" value="1"/>
</dbReference>
<evidence type="ECO:0000256" key="9">
    <source>
        <dbReference type="ARBA" id="ARBA00047761"/>
    </source>
</evidence>
<keyword evidence="3 12" id="KW-0479">Metal-binding</keyword>
<dbReference type="PANTHER" id="PTHR14732:SF0">
    <property type="entry name" value="RNA POLYMERASE II SUBUNIT B1 CTD PHOSPHATASE RPAP2-RELATED"/>
    <property type="match status" value="1"/>
</dbReference>